<evidence type="ECO:0000313" key="1">
    <source>
        <dbReference type="EMBL" id="MDR7270925.1"/>
    </source>
</evidence>
<comment type="caution">
    <text evidence="1">The sequence shown here is derived from an EMBL/GenBank/DDBJ whole genome shotgun (WGS) entry which is preliminary data.</text>
</comment>
<dbReference type="Proteomes" id="UP001180453">
    <property type="component" value="Unassembled WGS sequence"/>
</dbReference>
<sequence length="226" mass="24093">MSFIPQPLTQALSWHYLCGQARLSLSADDFDLGELTPCAAEAAVMLDLAGELLDGLVAAGLVAGADWQWVAQSGALSAGGAQASWRGAEVQARLSLPWATLRMLDAAPEVPGLQWQPAAAECLLAQWRLHDDELAALEPGGLLLLEETAGRELRARSEATAGEHPWQLVARWEQPLAVATLMGWGAPPPALPPQCRLIDASRPDITRALGRLIPWGSGQAFRIDAV</sequence>
<evidence type="ECO:0000313" key="2">
    <source>
        <dbReference type="Proteomes" id="UP001180453"/>
    </source>
</evidence>
<name>A0ABU1YPY2_ROSSA</name>
<protein>
    <submittedName>
        <fullName evidence="1">Uncharacterized protein</fullName>
    </submittedName>
</protein>
<gene>
    <name evidence="1" type="ORF">J2X20_003583</name>
</gene>
<dbReference type="RefSeq" id="WP_310267299.1">
    <property type="nucleotide sequence ID" value="NZ_JAVDXU010000002.1"/>
</dbReference>
<keyword evidence="2" id="KW-1185">Reference proteome</keyword>
<reference evidence="1 2" key="1">
    <citation type="submission" date="2023-07" db="EMBL/GenBank/DDBJ databases">
        <title>Sorghum-associated microbial communities from plants grown in Nebraska, USA.</title>
        <authorList>
            <person name="Schachtman D."/>
        </authorList>
    </citation>
    <scope>NUCLEOTIDE SEQUENCE [LARGE SCALE GENOMIC DNA]</scope>
    <source>
        <strain evidence="1 2">BE314</strain>
    </source>
</reference>
<dbReference type="EMBL" id="JAVDXU010000002">
    <property type="protein sequence ID" value="MDR7270925.1"/>
    <property type="molecule type" value="Genomic_DNA"/>
</dbReference>
<organism evidence="1 2">
    <name type="scientific">Roseateles saccharophilus</name>
    <name type="common">Pseudomonas saccharophila</name>
    <dbReference type="NCBI Taxonomy" id="304"/>
    <lineage>
        <taxon>Bacteria</taxon>
        <taxon>Pseudomonadati</taxon>
        <taxon>Pseudomonadota</taxon>
        <taxon>Betaproteobacteria</taxon>
        <taxon>Burkholderiales</taxon>
        <taxon>Sphaerotilaceae</taxon>
        <taxon>Roseateles</taxon>
    </lineage>
</organism>
<proteinExistence type="predicted"/>
<accession>A0ABU1YPY2</accession>